<evidence type="ECO:0000259" key="2">
    <source>
        <dbReference type="PROSITE" id="PS51384"/>
    </source>
</evidence>
<dbReference type="InterPro" id="IPR017938">
    <property type="entry name" value="Riboflavin_synthase-like_b-brl"/>
</dbReference>
<comment type="caution">
    <text evidence="3">The sequence shown here is derived from an EMBL/GenBank/DDBJ whole genome shotgun (WGS) entry which is preliminary data.</text>
</comment>
<organism evidence="3 4">
    <name type="scientific">Hoeflea marina</name>
    <dbReference type="NCBI Taxonomy" id="274592"/>
    <lineage>
        <taxon>Bacteria</taxon>
        <taxon>Pseudomonadati</taxon>
        <taxon>Pseudomonadota</taxon>
        <taxon>Alphaproteobacteria</taxon>
        <taxon>Hyphomicrobiales</taxon>
        <taxon>Rhizobiaceae</taxon>
        <taxon>Hoeflea</taxon>
    </lineage>
</organism>
<dbReference type="Gene3D" id="3.40.50.80">
    <property type="entry name" value="Nucleotide-binding domain of ferredoxin-NADP reductase (FNR) module"/>
    <property type="match status" value="1"/>
</dbReference>
<dbReference type="InterPro" id="IPR039261">
    <property type="entry name" value="FNR_nucleotide-bd"/>
</dbReference>
<dbReference type="Pfam" id="PF04954">
    <property type="entry name" value="SIP"/>
    <property type="match status" value="1"/>
</dbReference>
<protein>
    <submittedName>
        <fullName evidence="3">NADPH-dependent ferric siderophore reductase</fullName>
    </submittedName>
</protein>
<dbReference type="SUPFAM" id="SSF63380">
    <property type="entry name" value="Riboflavin synthase domain-like"/>
    <property type="match status" value="1"/>
</dbReference>
<dbReference type="InterPro" id="IPR017927">
    <property type="entry name" value="FAD-bd_FR_type"/>
</dbReference>
<dbReference type="PROSITE" id="PS51384">
    <property type="entry name" value="FAD_FR"/>
    <property type="match status" value="1"/>
</dbReference>
<dbReference type="AlphaFoldDB" id="A0A317PXB6"/>
<dbReference type="Gene3D" id="3.30.310.50">
    <property type="entry name" value="Alpha-D-phosphohexomutase, C-terminal domain"/>
    <property type="match status" value="1"/>
</dbReference>
<dbReference type="Proteomes" id="UP000246352">
    <property type="component" value="Unassembled WGS sequence"/>
</dbReference>
<dbReference type="InterPro" id="IPR013113">
    <property type="entry name" value="SIP_FAD-bd"/>
</dbReference>
<evidence type="ECO:0000313" key="3">
    <source>
        <dbReference type="EMBL" id="PWW04140.1"/>
    </source>
</evidence>
<dbReference type="OrthoDB" id="9814826at2"/>
<gene>
    <name evidence="3" type="ORF">DFR52_101831</name>
</gene>
<keyword evidence="4" id="KW-1185">Reference proteome</keyword>
<dbReference type="Pfam" id="PF08021">
    <property type="entry name" value="FAD_binding_9"/>
    <property type="match status" value="1"/>
</dbReference>
<dbReference type="GO" id="GO:0016491">
    <property type="term" value="F:oxidoreductase activity"/>
    <property type="evidence" value="ECO:0007669"/>
    <property type="project" value="InterPro"/>
</dbReference>
<dbReference type="PANTHER" id="PTHR30157">
    <property type="entry name" value="FERRIC REDUCTASE, NADPH-DEPENDENT"/>
    <property type="match status" value="1"/>
</dbReference>
<evidence type="ECO:0000256" key="1">
    <source>
        <dbReference type="ARBA" id="ARBA00035644"/>
    </source>
</evidence>
<comment type="similarity">
    <text evidence="1">Belongs to the SIP oxidoreductase family.</text>
</comment>
<sequence length="354" mass="38622">MTGTATRTLSGIAVPHDALAMLDEICEHFIEHSRVERDGDFARLTSEIGVAGIRALDGKLIIDLSCPSEEALQMSCNSIAEHLFYFAGDEPMELQWSEPAAPAPLPNLHECTVVSSEDVTPRMRRVKLACSDIAPFVGGGMHVRLLVPPRQRTPVWPSILPDGRTGWPEGEDELLVRVYTIRAVDAERGELWVDFVQHGAPGEHAPGAGFARTARPGDRVALIGPGGGDLPQADHVLLAGDESALPAIARIAAEIPAGTRLVAIIEVEDEAEEQPLPSKGTLEVRWLHRKAYPADAGMVLASAVKAAVVAMGPETYVWVGCEKEEIRSIRSFLKQRGHAREKRYVAWYWERDKG</sequence>
<name>A0A317PXB6_9HYPH</name>
<dbReference type="CDD" id="cd06193">
    <property type="entry name" value="siderophore_interacting"/>
    <property type="match status" value="1"/>
</dbReference>
<reference evidence="3 4" key="1">
    <citation type="submission" date="2018-05" db="EMBL/GenBank/DDBJ databases">
        <title>Genomic Encyclopedia of Type Strains, Phase IV (KMG-IV): sequencing the most valuable type-strain genomes for metagenomic binning, comparative biology and taxonomic classification.</title>
        <authorList>
            <person name="Goeker M."/>
        </authorList>
    </citation>
    <scope>NUCLEOTIDE SEQUENCE [LARGE SCALE GENOMIC DNA]</scope>
    <source>
        <strain evidence="3 4">DSM 16791</strain>
    </source>
</reference>
<dbReference type="Pfam" id="PF09981">
    <property type="entry name" value="DUF2218"/>
    <property type="match status" value="1"/>
</dbReference>
<dbReference type="InterPro" id="IPR014543">
    <property type="entry name" value="UCP028291"/>
</dbReference>
<feature type="domain" description="FAD-binding FR-type" evidence="2">
    <location>
        <begin position="106"/>
        <end position="232"/>
    </location>
</feature>
<accession>A0A317PXB6</accession>
<dbReference type="InterPro" id="IPR007037">
    <property type="entry name" value="SIP_rossman_dom"/>
</dbReference>
<dbReference type="InterPro" id="IPR039374">
    <property type="entry name" value="SIP_fam"/>
</dbReference>
<evidence type="ECO:0000313" key="4">
    <source>
        <dbReference type="Proteomes" id="UP000246352"/>
    </source>
</evidence>
<proteinExistence type="inferred from homology"/>
<dbReference type="Gene3D" id="2.40.30.10">
    <property type="entry name" value="Translation factors"/>
    <property type="match status" value="1"/>
</dbReference>
<dbReference type="RefSeq" id="WP_110030606.1">
    <property type="nucleotide sequence ID" value="NZ_QGTR01000001.1"/>
</dbReference>
<dbReference type="EMBL" id="QGTR01000001">
    <property type="protein sequence ID" value="PWW04140.1"/>
    <property type="molecule type" value="Genomic_DNA"/>
</dbReference>
<dbReference type="PANTHER" id="PTHR30157:SF0">
    <property type="entry name" value="NADPH-DEPENDENT FERRIC-CHELATE REDUCTASE"/>
    <property type="match status" value="1"/>
</dbReference>